<dbReference type="EMBL" id="FUYQ01000002">
    <property type="protein sequence ID" value="SKB30062.1"/>
    <property type="molecule type" value="Genomic_DNA"/>
</dbReference>
<dbReference type="Proteomes" id="UP000190852">
    <property type="component" value="Unassembled WGS sequence"/>
</dbReference>
<proteinExistence type="predicted"/>
<keyword evidence="3" id="KW-1185">Reference proteome</keyword>
<protein>
    <submittedName>
        <fullName evidence="2">Uncharacterized protein</fullName>
    </submittedName>
</protein>
<evidence type="ECO:0000313" key="2">
    <source>
        <dbReference type="EMBL" id="SKB30062.1"/>
    </source>
</evidence>
<keyword evidence="1" id="KW-0812">Transmembrane</keyword>
<evidence type="ECO:0000313" key="3">
    <source>
        <dbReference type="Proteomes" id="UP000190852"/>
    </source>
</evidence>
<sequence>MNDKQIDELIDKALQEDGKLPEGLSERLEQYINNLAAGEQTKKISLVRRRFIYWCGGVAAALVIGIALFFQTEYVQQKPTTADTFSDPMEAAIAANKALAFMSTQLNKGLDEVTDAQQEIHKVNKIVNKQLNNKEEIQ</sequence>
<accession>A0A1T5A4Y3</accession>
<reference evidence="3" key="1">
    <citation type="submission" date="2017-02" db="EMBL/GenBank/DDBJ databases">
        <authorList>
            <person name="Varghese N."/>
            <person name="Submissions S."/>
        </authorList>
    </citation>
    <scope>NUCLEOTIDE SEQUENCE [LARGE SCALE GENOMIC DNA]</scope>
    <source>
        <strain evidence="3">DSM 24967</strain>
    </source>
</reference>
<dbReference type="AlphaFoldDB" id="A0A1T5A4Y3"/>
<keyword evidence="1" id="KW-0472">Membrane</keyword>
<name>A0A1T5A4Y3_9BACT</name>
<evidence type="ECO:0000256" key="1">
    <source>
        <dbReference type="SAM" id="Phobius"/>
    </source>
</evidence>
<feature type="transmembrane region" description="Helical" evidence="1">
    <location>
        <begin position="51"/>
        <end position="70"/>
    </location>
</feature>
<keyword evidence="1" id="KW-1133">Transmembrane helix</keyword>
<organism evidence="2 3">
    <name type="scientific">Parabacteroides chartae</name>
    <dbReference type="NCBI Taxonomy" id="1037355"/>
    <lineage>
        <taxon>Bacteria</taxon>
        <taxon>Pseudomonadati</taxon>
        <taxon>Bacteroidota</taxon>
        <taxon>Bacteroidia</taxon>
        <taxon>Bacteroidales</taxon>
        <taxon>Tannerellaceae</taxon>
        <taxon>Parabacteroides</taxon>
    </lineage>
</organism>
<gene>
    <name evidence="2" type="ORF">SAMN05660349_00441</name>
</gene>
<dbReference type="RefSeq" id="WP_079682170.1">
    <property type="nucleotide sequence ID" value="NZ_FUYQ01000002.1"/>
</dbReference>